<keyword evidence="1" id="KW-1133">Transmembrane helix</keyword>
<dbReference type="EMBL" id="JBHTCQ010000001">
    <property type="protein sequence ID" value="MFC7403661.1"/>
    <property type="molecule type" value="Genomic_DNA"/>
</dbReference>
<comment type="caution">
    <text evidence="2">The sequence shown here is derived from an EMBL/GenBank/DDBJ whole genome shotgun (WGS) entry which is preliminary data.</text>
</comment>
<organism evidence="2 3">
    <name type="scientific">Georgenia alba</name>
    <dbReference type="NCBI Taxonomy" id="2233858"/>
    <lineage>
        <taxon>Bacteria</taxon>
        <taxon>Bacillati</taxon>
        <taxon>Actinomycetota</taxon>
        <taxon>Actinomycetes</taxon>
        <taxon>Micrococcales</taxon>
        <taxon>Bogoriellaceae</taxon>
        <taxon>Georgenia</taxon>
    </lineage>
</organism>
<evidence type="ECO:0000313" key="3">
    <source>
        <dbReference type="Proteomes" id="UP001596455"/>
    </source>
</evidence>
<reference evidence="3" key="1">
    <citation type="journal article" date="2019" name="Int. J. Syst. Evol. Microbiol.">
        <title>The Global Catalogue of Microorganisms (GCM) 10K type strain sequencing project: providing services to taxonomists for standard genome sequencing and annotation.</title>
        <authorList>
            <consortium name="The Broad Institute Genomics Platform"/>
            <consortium name="The Broad Institute Genome Sequencing Center for Infectious Disease"/>
            <person name="Wu L."/>
            <person name="Ma J."/>
        </authorList>
    </citation>
    <scope>NUCLEOTIDE SEQUENCE [LARGE SCALE GENOMIC DNA]</scope>
    <source>
        <strain evidence="3">JCM 1490</strain>
    </source>
</reference>
<keyword evidence="1" id="KW-0472">Membrane</keyword>
<gene>
    <name evidence="2" type="ORF">ACFQQL_00965</name>
</gene>
<proteinExistence type="predicted"/>
<keyword evidence="1" id="KW-0812">Transmembrane</keyword>
<dbReference type="Proteomes" id="UP001596455">
    <property type="component" value="Unassembled WGS sequence"/>
</dbReference>
<keyword evidence="3" id="KW-1185">Reference proteome</keyword>
<evidence type="ECO:0000256" key="1">
    <source>
        <dbReference type="SAM" id="Phobius"/>
    </source>
</evidence>
<protein>
    <recommendedName>
        <fullName evidence="4">Glycine zipper family protein</fullName>
    </recommendedName>
</protein>
<sequence length="53" mass="5179">MERGAAWGVGIAVGVCVGVAVGAAADNFLLGIPLAAGISVALARIFGPARTRD</sequence>
<feature type="transmembrane region" description="Helical" evidence="1">
    <location>
        <begin position="30"/>
        <end position="47"/>
    </location>
</feature>
<accession>A0ABW2Q2C7</accession>
<evidence type="ECO:0000313" key="2">
    <source>
        <dbReference type="EMBL" id="MFC7403661.1"/>
    </source>
</evidence>
<feature type="transmembrane region" description="Helical" evidence="1">
    <location>
        <begin position="5"/>
        <end position="24"/>
    </location>
</feature>
<name>A0ABW2Q2C7_9MICO</name>
<evidence type="ECO:0008006" key="4">
    <source>
        <dbReference type="Google" id="ProtNLM"/>
    </source>
</evidence>